<dbReference type="InterPro" id="IPR029055">
    <property type="entry name" value="Ntn_hydrolases_N"/>
</dbReference>
<organism evidence="1 2">
    <name type="scientific">Pyrobaculum ferrireducens</name>
    <dbReference type="NCBI Taxonomy" id="1104324"/>
    <lineage>
        <taxon>Archaea</taxon>
        <taxon>Thermoproteota</taxon>
        <taxon>Thermoprotei</taxon>
        <taxon>Thermoproteales</taxon>
        <taxon>Thermoproteaceae</taxon>
        <taxon>Pyrobaculum</taxon>
    </lineage>
</organism>
<dbReference type="HOGENOM" id="CLU_1032965_0_0_2"/>
<keyword evidence="2" id="KW-1185">Reference proteome</keyword>
<proteinExistence type="predicted"/>
<dbReference type="PROSITE" id="PS51257">
    <property type="entry name" value="PROKAR_LIPOPROTEIN"/>
    <property type="match status" value="1"/>
</dbReference>
<reference evidence="1 2" key="1">
    <citation type="journal article" date="2012" name="J. Bacteriol.">
        <title>Complete genome sequence of strain 1860, a crenarchaeon of the genus pyrobaculum able to grow with various electron acceptors.</title>
        <authorList>
            <person name="Mardanov A.V."/>
            <person name="Gumerov V.M."/>
            <person name="Slobodkina G.B."/>
            <person name="Beletsky A.V."/>
            <person name="Bonch-Osmolovskaya E.A."/>
            <person name="Ravin N.V."/>
            <person name="Skryabin K.G."/>
        </authorList>
    </citation>
    <scope>NUCLEOTIDE SEQUENCE [LARGE SCALE GENOMIC DNA]</scope>
    <source>
        <strain evidence="1 2">1860</strain>
    </source>
</reference>
<protein>
    <submittedName>
        <fullName evidence="1">Uncharacterized protein</fullName>
    </submittedName>
</protein>
<accession>G7VE58</accession>
<dbReference type="BioCyc" id="PSP1104324:GJSN-1381-MONOMER"/>
<dbReference type="Proteomes" id="UP000005867">
    <property type="component" value="Chromosome"/>
</dbReference>
<evidence type="ECO:0000313" key="1">
    <source>
        <dbReference type="EMBL" id="AET32831.1"/>
    </source>
</evidence>
<dbReference type="KEGG" id="pyr:P186_1404"/>
<dbReference type="EMBL" id="CP003098">
    <property type="protein sequence ID" value="AET32831.1"/>
    <property type="molecule type" value="Genomic_DNA"/>
</dbReference>
<gene>
    <name evidence="1" type="ORF">P186_1404</name>
</gene>
<dbReference type="SUPFAM" id="SSF56235">
    <property type="entry name" value="N-terminal nucleophile aminohydrolases (Ntn hydrolases)"/>
    <property type="match status" value="1"/>
</dbReference>
<dbReference type="Gene3D" id="3.60.20.10">
    <property type="entry name" value="Glutamine Phosphoribosylpyrophosphate, subunit 1, domain 1"/>
    <property type="match status" value="1"/>
</dbReference>
<dbReference type="STRING" id="1104324.P186_1404"/>
<evidence type="ECO:0000313" key="2">
    <source>
        <dbReference type="Proteomes" id="UP000005867"/>
    </source>
</evidence>
<name>G7VE58_9CREN</name>
<dbReference type="AlphaFoldDB" id="G7VE58"/>
<sequence length="269" mass="30408">MPKIINKNVMPNNMMLAVACLTRDGAVMLADKRESTPSGRYRDVAVKIYPLGDKRGLLGVMTAAGDVNTIAKLREIITKKLSDIVERLRRVGESEIAVHLSGYIRNIFIELGIEEYVELLFLIAYIKDNTEIKQIILCSPSEMKRARFDIICEGYKDYIAIGSASNLANDLLNILREQLKDPCASISDAIVNLGFIFYVAHKSNTSISRSFDVLIYKNTSYYLLENFIDKNKEILTKYEEIFQNIASTLNTLATKLNSQLFNYPNDITN</sequence>